<name>A0AAP2GHY7_9BACT</name>
<comment type="caution">
    <text evidence="2">The sequence shown here is derived from an EMBL/GenBank/DDBJ whole genome shotgun (WGS) entry which is preliminary data.</text>
</comment>
<accession>A0AAP2GHY7</accession>
<dbReference type="EMBL" id="JAHESC010000012">
    <property type="protein sequence ID" value="MBT1686915.1"/>
    <property type="molecule type" value="Genomic_DNA"/>
</dbReference>
<evidence type="ECO:0000256" key="1">
    <source>
        <dbReference type="SAM" id="MobiDB-lite"/>
    </source>
</evidence>
<gene>
    <name evidence="2" type="ORF">KK078_10120</name>
</gene>
<evidence type="ECO:0000313" key="2">
    <source>
        <dbReference type="EMBL" id="MBT1686915.1"/>
    </source>
</evidence>
<reference evidence="2 3" key="1">
    <citation type="submission" date="2021-05" db="EMBL/GenBank/DDBJ databases">
        <title>A Polyphasic approach of four new species of the genus Ohtaekwangia: Ohtaekwangia histidinii sp. nov., Ohtaekwangia cretensis sp. nov., Ohtaekwangia indiensis sp. nov., Ohtaekwangia reichenbachii sp. nov. from diverse environment.</title>
        <authorList>
            <person name="Octaviana S."/>
        </authorList>
    </citation>
    <scope>NUCLEOTIDE SEQUENCE [LARGE SCALE GENOMIC DNA]</scope>
    <source>
        <strain evidence="2 3">PWU37</strain>
    </source>
</reference>
<organism evidence="2 3">
    <name type="scientific">Dawidia soli</name>
    <dbReference type="NCBI Taxonomy" id="2782352"/>
    <lineage>
        <taxon>Bacteria</taxon>
        <taxon>Pseudomonadati</taxon>
        <taxon>Bacteroidota</taxon>
        <taxon>Cytophagia</taxon>
        <taxon>Cytophagales</taxon>
        <taxon>Chryseotaleaceae</taxon>
        <taxon>Dawidia</taxon>
    </lineage>
</organism>
<evidence type="ECO:0000313" key="3">
    <source>
        <dbReference type="Proteomes" id="UP001319180"/>
    </source>
</evidence>
<proteinExistence type="predicted"/>
<dbReference type="Proteomes" id="UP001319180">
    <property type="component" value="Unassembled WGS sequence"/>
</dbReference>
<keyword evidence="3" id="KW-1185">Reference proteome</keyword>
<feature type="region of interest" description="Disordered" evidence="1">
    <location>
        <begin position="299"/>
        <end position="323"/>
    </location>
</feature>
<dbReference type="RefSeq" id="WP_254090151.1">
    <property type="nucleotide sequence ID" value="NZ_JAHESC010000012.1"/>
</dbReference>
<protein>
    <submittedName>
        <fullName evidence="2">Uncharacterized protein</fullName>
    </submittedName>
</protein>
<sequence length="365" mass="39859">MAYLTELKFSGSLGDFTAYKMRGTDKTVIRRKGGASKETIRTSRRFATARLWMTEFGGCSTMGKEVRFMMHPMKALADYNFSGFVNKALKQIQKLDGVSVLGRRAIRLSQHPELLQGFSLNKYTTFDSMVRTPVTCTIDRATGSARINIPRLVRDINFFPNGPHPAYSLVVCLGVVPDFEFNSQTGKYAPPQWYDSMQGWAIAETPWYSSLKGSPAQTLDIALQNAIPPDAGYSLQLTVGVQFGVLHDNGTVKQIKRTGAAKILSVAGSGPTDEIIPNIGSFGDTDAFLPETFLADDPQEDIPSASGLAPAPPAAPKAFREPPADPRKVAYTYISTGNRAVEPAATKSERVFEVGVTDVYFSGYQ</sequence>
<dbReference type="AlphaFoldDB" id="A0AAP2GHY7"/>